<organism evidence="4 5">
    <name type="scientific">Candidatus Yanofskybacteria bacterium GW2011_GWA2_44_9</name>
    <dbReference type="NCBI Taxonomy" id="1619025"/>
    <lineage>
        <taxon>Bacteria</taxon>
        <taxon>Candidatus Yanofskyibacteriota</taxon>
    </lineage>
</organism>
<keyword evidence="2" id="KW-0812">Transmembrane</keyword>
<dbReference type="Proteomes" id="UP000034032">
    <property type="component" value="Unassembled WGS sequence"/>
</dbReference>
<keyword evidence="2" id="KW-1133">Transmembrane helix</keyword>
<reference evidence="4 5" key="1">
    <citation type="journal article" date="2015" name="Nature">
        <title>rRNA introns, odd ribosomes, and small enigmatic genomes across a large radiation of phyla.</title>
        <authorList>
            <person name="Brown C.T."/>
            <person name="Hug L.A."/>
            <person name="Thomas B.C."/>
            <person name="Sharon I."/>
            <person name="Castelle C.J."/>
            <person name="Singh A."/>
            <person name="Wilkins M.J."/>
            <person name="Williams K.H."/>
            <person name="Banfield J.F."/>
        </authorList>
    </citation>
    <scope>NUCLEOTIDE SEQUENCE [LARGE SCALE GENOMIC DNA]</scope>
</reference>
<evidence type="ECO:0000313" key="4">
    <source>
        <dbReference type="EMBL" id="KKT82451.1"/>
    </source>
</evidence>
<dbReference type="InterPro" id="IPR013229">
    <property type="entry name" value="PEGA"/>
</dbReference>
<dbReference type="AlphaFoldDB" id="A0A0G1KFC5"/>
<dbReference type="Pfam" id="PF08308">
    <property type="entry name" value="PEGA"/>
    <property type="match status" value="1"/>
</dbReference>
<feature type="region of interest" description="Disordered" evidence="1">
    <location>
        <begin position="135"/>
        <end position="165"/>
    </location>
</feature>
<evidence type="ECO:0000259" key="3">
    <source>
        <dbReference type="Pfam" id="PF08308"/>
    </source>
</evidence>
<feature type="transmembrane region" description="Helical" evidence="2">
    <location>
        <begin position="9"/>
        <end position="28"/>
    </location>
</feature>
<evidence type="ECO:0000313" key="5">
    <source>
        <dbReference type="Proteomes" id="UP000034032"/>
    </source>
</evidence>
<feature type="domain" description="PEGA" evidence="3">
    <location>
        <begin position="47"/>
        <end position="110"/>
    </location>
</feature>
<proteinExistence type="predicted"/>
<gene>
    <name evidence="4" type="ORF">UW79_C0006G0029</name>
</gene>
<sequence length="282" mass="32512">MTERDKRILFYTAVAVFFLLAYFVVLYAQGYKYSFSDNRFVRTGTISLRANTNASVYLDGEFKGDTSFFNNSFGIERLLPGEYEIRVEKENYSTWHKKVAVEEGFVTDFSKILILPLSGADREEIVQRASRAFALSPTPSPHSTSSGQATLKPKPTPKPLKPSPTLTPVYTEPFVLIDKKFFKNNDQQLEKLGENVIGFALSKYKNKLLWWTLANEIWVMWIGDTNYQPHRKNNERDIVTKLSAPIKNAIWWFDDEDHIVIDANGYKIIEIDTRDFVNIIEI</sequence>
<evidence type="ECO:0000256" key="2">
    <source>
        <dbReference type="SAM" id="Phobius"/>
    </source>
</evidence>
<feature type="compositionally biased region" description="Low complexity" evidence="1">
    <location>
        <begin position="141"/>
        <end position="153"/>
    </location>
</feature>
<evidence type="ECO:0000256" key="1">
    <source>
        <dbReference type="SAM" id="MobiDB-lite"/>
    </source>
</evidence>
<dbReference type="EMBL" id="LCJR01000006">
    <property type="protein sequence ID" value="KKT82451.1"/>
    <property type="molecule type" value="Genomic_DNA"/>
</dbReference>
<comment type="caution">
    <text evidence="4">The sequence shown here is derived from an EMBL/GenBank/DDBJ whole genome shotgun (WGS) entry which is preliminary data.</text>
</comment>
<name>A0A0G1KFC5_9BACT</name>
<keyword evidence="2" id="KW-0472">Membrane</keyword>
<accession>A0A0G1KFC5</accession>
<protein>
    <recommendedName>
        <fullName evidence="3">PEGA domain-containing protein</fullName>
    </recommendedName>
</protein>